<dbReference type="EMBL" id="JAQIZT010000017">
    <property type="protein sequence ID" value="KAJ6959476.1"/>
    <property type="molecule type" value="Genomic_DNA"/>
</dbReference>
<gene>
    <name evidence="1" type="ORF">NC653_037725</name>
    <name evidence="2" type="ORF">NC653_037729</name>
</gene>
<dbReference type="EMBL" id="JAQIZT010000017">
    <property type="protein sequence ID" value="KAJ6959470.1"/>
    <property type="molecule type" value="Genomic_DNA"/>
</dbReference>
<keyword evidence="3" id="KW-1185">Reference proteome</keyword>
<name>A0AAD6PSI3_9ROSI</name>
<proteinExistence type="predicted"/>
<evidence type="ECO:0000313" key="3">
    <source>
        <dbReference type="Proteomes" id="UP001164929"/>
    </source>
</evidence>
<accession>A0AAD6PSI3</accession>
<reference evidence="1" key="1">
    <citation type="journal article" date="2023" name="Mol. Ecol. Resour.">
        <title>Chromosome-level genome assembly of a triploid poplar Populus alba 'Berolinensis'.</title>
        <authorList>
            <person name="Chen S."/>
            <person name="Yu Y."/>
            <person name="Wang X."/>
            <person name="Wang S."/>
            <person name="Zhang T."/>
            <person name="Zhou Y."/>
            <person name="He R."/>
            <person name="Meng N."/>
            <person name="Wang Y."/>
            <person name="Liu W."/>
            <person name="Liu Z."/>
            <person name="Liu J."/>
            <person name="Guo Q."/>
            <person name="Huang H."/>
            <person name="Sederoff R.R."/>
            <person name="Wang G."/>
            <person name="Qu G."/>
            <person name="Chen S."/>
        </authorList>
    </citation>
    <scope>NUCLEOTIDE SEQUENCE</scope>
    <source>
        <strain evidence="1">SC-2020</strain>
    </source>
</reference>
<protein>
    <submittedName>
        <fullName evidence="1">Uncharacterized protein</fullName>
    </submittedName>
</protein>
<sequence length="124" mass="14048">MGCGDRLCCRRLNHDDLHLFRGGRSTTHVPSCSGLTCQKSRFGCSRLHPDVAIPFRVPSLGIILDFHRFIPSNPFFDFSSVLLDHPSFGLINAWKFGVARELYPVQKVKSTRQSSIDMNKAERK</sequence>
<organism evidence="1 3">
    <name type="scientific">Populus alba x Populus x berolinensis</name>
    <dbReference type="NCBI Taxonomy" id="444605"/>
    <lineage>
        <taxon>Eukaryota</taxon>
        <taxon>Viridiplantae</taxon>
        <taxon>Streptophyta</taxon>
        <taxon>Embryophyta</taxon>
        <taxon>Tracheophyta</taxon>
        <taxon>Spermatophyta</taxon>
        <taxon>Magnoliopsida</taxon>
        <taxon>eudicotyledons</taxon>
        <taxon>Gunneridae</taxon>
        <taxon>Pentapetalae</taxon>
        <taxon>rosids</taxon>
        <taxon>fabids</taxon>
        <taxon>Malpighiales</taxon>
        <taxon>Salicaceae</taxon>
        <taxon>Saliceae</taxon>
        <taxon>Populus</taxon>
    </lineage>
</organism>
<dbReference type="AlphaFoldDB" id="A0AAD6PSI3"/>
<dbReference type="Proteomes" id="UP001164929">
    <property type="component" value="Chromosome 17"/>
</dbReference>
<evidence type="ECO:0000313" key="2">
    <source>
        <dbReference type="EMBL" id="KAJ6959476.1"/>
    </source>
</evidence>
<evidence type="ECO:0000313" key="1">
    <source>
        <dbReference type="EMBL" id="KAJ6959470.1"/>
    </source>
</evidence>
<comment type="caution">
    <text evidence="1">The sequence shown here is derived from an EMBL/GenBank/DDBJ whole genome shotgun (WGS) entry which is preliminary data.</text>
</comment>